<dbReference type="EMBL" id="LR877153">
    <property type="protein sequence ID" value="CAD2217479.1"/>
    <property type="molecule type" value="Genomic_DNA"/>
</dbReference>
<proteinExistence type="predicted"/>
<reference evidence="4 5" key="1">
    <citation type="submission" date="2020-08" db="EMBL/GenBank/DDBJ databases">
        <authorList>
            <person name="Newling K."/>
            <person name="Davey J."/>
            <person name="Forrester S."/>
        </authorList>
    </citation>
    <scope>NUCLEOTIDE SEQUENCE [LARGE SCALE GENOMIC DNA]</scope>
    <source>
        <strain evidence="5">Crithidia deanei Carvalho (ATCC PRA-265)</strain>
    </source>
</reference>
<evidence type="ECO:0000259" key="3">
    <source>
        <dbReference type="Pfam" id="PF20584"/>
    </source>
</evidence>
<dbReference type="OrthoDB" id="270912at2759"/>
<organism evidence="4 5">
    <name type="scientific">Angomonas deanei</name>
    <dbReference type="NCBI Taxonomy" id="59799"/>
    <lineage>
        <taxon>Eukaryota</taxon>
        <taxon>Discoba</taxon>
        <taxon>Euglenozoa</taxon>
        <taxon>Kinetoplastea</taxon>
        <taxon>Metakinetoplastina</taxon>
        <taxon>Trypanosomatida</taxon>
        <taxon>Trypanosomatidae</taxon>
        <taxon>Strigomonadinae</taxon>
        <taxon>Angomonas</taxon>
    </lineage>
</organism>
<sequence length="197" mass="22755">MLRRCFPANTFVSSRVRRDVYRGSYRKCSTTAEKQSGEVAGGKVGASGNTPPETPKGWSYGPQRKDWRTHKDVVYVKGVPVKGSLFKLPLSEQFLIMLVFSLAGTGAVLLVRPQIRYLCTHHFLGLPEHSSWKDGPWLYRLVYCLIMFPCYSVILFCVGGAFGRRIWFSFMIHKMWSRFLPKRASERMKFFLDIQHY</sequence>
<evidence type="ECO:0000313" key="5">
    <source>
        <dbReference type="Proteomes" id="UP000515908"/>
    </source>
</evidence>
<feature type="transmembrane region" description="Helical" evidence="2">
    <location>
        <begin position="94"/>
        <end position="117"/>
    </location>
</feature>
<dbReference type="Proteomes" id="UP000515908">
    <property type="component" value="Chromosome 09"/>
</dbReference>
<feature type="transmembrane region" description="Helical" evidence="2">
    <location>
        <begin position="137"/>
        <end position="162"/>
    </location>
</feature>
<dbReference type="AlphaFoldDB" id="S9WT21"/>
<feature type="domain" description="DUF6787" evidence="3">
    <location>
        <begin position="95"/>
        <end position="179"/>
    </location>
</feature>
<dbReference type="VEuPathDB" id="TriTrypDB:ADEAN_000495700"/>
<keyword evidence="5" id="KW-1185">Reference proteome</keyword>
<dbReference type="Pfam" id="PF20584">
    <property type="entry name" value="DUF6787"/>
    <property type="match status" value="1"/>
</dbReference>
<dbReference type="InterPro" id="IPR046714">
    <property type="entry name" value="DUF6787"/>
</dbReference>
<accession>S9WT21</accession>
<keyword evidence="2" id="KW-0472">Membrane</keyword>
<keyword evidence="2" id="KW-1133">Transmembrane helix</keyword>
<gene>
    <name evidence="4" type="ORF">ADEAN_000495700</name>
</gene>
<evidence type="ECO:0000313" key="4">
    <source>
        <dbReference type="EMBL" id="CAD2217479.1"/>
    </source>
</evidence>
<evidence type="ECO:0000256" key="2">
    <source>
        <dbReference type="SAM" id="Phobius"/>
    </source>
</evidence>
<evidence type="ECO:0000256" key="1">
    <source>
        <dbReference type="SAM" id="MobiDB-lite"/>
    </source>
</evidence>
<keyword evidence="2" id="KW-0812">Transmembrane</keyword>
<protein>
    <recommendedName>
        <fullName evidence="3">DUF6787 domain-containing protein</fullName>
    </recommendedName>
</protein>
<feature type="region of interest" description="Disordered" evidence="1">
    <location>
        <begin position="36"/>
        <end position="61"/>
    </location>
</feature>
<name>S9WT21_9TRYP</name>